<dbReference type="Pfam" id="PF13304">
    <property type="entry name" value="AAA_21"/>
    <property type="match status" value="1"/>
</dbReference>
<dbReference type="PANTHER" id="PTHR43581:SF2">
    <property type="entry name" value="EXCINUCLEASE ATPASE SUBUNIT"/>
    <property type="match status" value="1"/>
</dbReference>
<proteinExistence type="predicted"/>
<dbReference type="GO" id="GO:0016887">
    <property type="term" value="F:ATP hydrolysis activity"/>
    <property type="evidence" value="ECO:0007669"/>
    <property type="project" value="InterPro"/>
</dbReference>
<evidence type="ECO:0000313" key="4">
    <source>
        <dbReference type="Proteomes" id="UP000568751"/>
    </source>
</evidence>
<dbReference type="InterPro" id="IPR014592">
    <property type="entry name" value="P-loop_UCP034888"/>
</dbReference>
<dbReference type="PIRSF" id="PIRSF034888">
    <property type="entry name" value="P-loop_UCP034888"/>
    <property type="match status" value="1"/>
</dbReference>
<dbReference type="SUPFAM" id="SSF52540">
    <property type="entry name" value="P-loop containing nucleoside triphosphate hydrolases"/>
    <property type="match status" value="1"/>
</dbReference>
<dbReference type="InterPro" id="IPR003959">
    <property type="entry name" value="ATPase_AAA_core"/>
</dbReference>
<name>A0A853F3W9_9GAMM</name>
<dbReference type="AlphaFoldDB" id="A0A853F3W9"/>
<sequence length="380" mass="43005">MKIDSVKVKKFKSLKDVDIKLNNLTLITGVNSSGKSSFIQSLLFFKQNVNNILFTDLGAKLDKKSGNKDFSKIIANFKDKYLDLGDTSLLFNQEALSKEIIFEINCKEEKAKITMNSKFEMTCNEGFKHETLDMFRDNKFNFNYLNTDRVPPKNTFDFSQKDVDSSSIGINGEYTAHYLAENRHQNLKVESLKHSNSQTLQLLENTEKWLSEISSGVSISATIDISTQSVKLAYQYEYGDNTTSNYSPLNVGFGLTYVLPVIVLILKSKPGDFIIIENPESHLHPAGQSKIAEMCAIAANNGVQIIVETHSDHFLNGVRVATKNGVITPDKSQIYFFEKEENGLETIPHPINIDKYGNLDDYPESFFDEWDNNLDRLLDL</sequence>
<dbReference type="InterPro" id="IPR027417">
    <property type="entry name" value="P-loop_NTPase"/>
</dbReference>
<dbReference type="Proteomes" id="UP000568751">
    <property type="component" value="Unassembled WGS sequence"/>
</dbReference>
<dbReference type="EMBL" id="JACCHT010000002">
    <property type="protein sequence ID" value="NYT28342.1"/>
    <property type="molecule type" value="Genomic_DNA"/>
</dbReference>
<dbReference type="GO" id="GO:0005524">
    <property type="term" value="F:ATP binding"/>
    <property type="evidence" value="ECO:0007669"/>
    <property type="project" value="InterPro"/>
</dbReference>
<evidence type="ECO:0000259" key="2">
    <source>
        <dbReference type="Pfam" id="PF13304"/>
    </source>
</evidence>
<dbReference type="Gene3D" id="3.40.50.300">
    <property type="entry name" value="P-loop containing nucleotide triphosphate hydrolases"/>
    <property type="match status" value="1"/>
</dbReference>
<feature type="domain" description="ATPase AAA-type core" evidence="2">
    <location>
        <begin position="24"/>
        <end position="316"/>
    </location>
</feature>
<protein>
    <submittedName>
        <fullName evidence="3">DUF3696 domain-containing protein</fullName>
    </submittedName>
</protein>
<feature type="domain" description="DUF3696" evidence="1">
    <location>
        <begin position="327"/>
        <end position="377"/>
    </location>
</feature>
<dbReference type="Pfam" id="PF12476">
    <property type="entry name" value="DUF3696"/>
    <property type="match status" value="1"/>
</dbReference>
<gene>
    <name evidence="3" type="ORF">H0A76_11005</name>
</gene>
<evidence type="ECO:0000313" key="3">
    <source>
        <dbReference type="EMBL" id="NYT28342.1"/>
    </source>
</evidence>
<comment type="caution">
    <text evidence="3">The sequence shown here is derived from an EMBL/GenBank/DDBJ whole genome shotgun (WGS) entry which is preliminary data.</text>
</comment>
<dbReference type="InterPro" id="IPR051396">
    <property type="entry name" value="Bact_Antivir_Def_Nuclease"/>
</dbReference>
<dbReference type="InterPro" id="IPR022532">
    <property type="entry name" value="DUF3696"/>
</dbReference>
<organism evidence="3 4">
    <name type="scientific">Candidatus Thiodubiliella endoseptemdiera</name>
    <dbReference type="NCBI Taxonomy" id="2738886"/>
    <lineage>
        <taxon>Bacteria</taxon>
        <taxon>Pseudomonadati</taxon>
        <taxon>Pseudomonadota</taxon>
        <taxon>Gammaproteobacteria</taxon>
        <taxon>Candidatus Pseudothioglobaceae</taxon>
        <taxon>Candidatus Thiodubiliella</taxon>
    </lineage>
</organism>
<dbReference type="PANTHER" id="PTHR43581">
    <property type="entry name" value="ATP/GTP PHOSPHATASE"/>
    <property type="match status" value="1"/>
</dbReference>
<accession>A0A853F3W9</accession>
<evidence type="ECO:0000259" key="1">
    <source>
        <dbReference type="Pfam" id="PF12476"/>
    </source>
</evidence>
<reference evidence="3 4" key="1">
    <citation type="submission" date="2020-05" db="EMBL/GenBank/DDBJ databases">
        <title>Horizontal transmission and recombination maintain forever young bacterial symbiont genomes.</title>
        <authorList>
            <person name="Russell S.L."/>
            <person name="Pepper-Tunick E."/>
            <person name="Svedberg J."/>
            <person name="Byrne A."/>
            <person name="Ruelas Castillo J."/>
            <person name="Vollmers C."/>
            <person name="Beinart R.A."/>
            <person name="Corbett-Detig R."/>
        </authorList>
    </citation>
    <scope>NUCLEOTIDE SEQUENCE [LARGE SCALE GENOMIC DNA]</scope>
    <source>
        <strain evidence="3">455</strain>
    </source>
</reference>